<dbReference type="AlphaFoldDB" id="A0AA35R697"/>
<comment type="caution">
    <text evidence="4">The sequence shown here is derived from an EMBL/GenBank/DDBJ whole genome shotgun (WGS) entry which is preliminary data.</text>
</comment>
<evidence type="ECO:0000313" key="5">
    <source>
        <dbReference type="Proteomes" id="UP001174909"/>
    </source>
</evidence>
<dbReference type="Pfam" id="PF03972">
    <property type="entry name" value="MmgE_PrpD_N"/>
    <property type="match status" value="1"/>
</dbReference>
<dbReference type="InterPro" id="IPR042188">
    <property type="entry name" value="MmgE/PrpD_sf_2"/>
</dbReference>
<reference evidence="4" key="1">
    <citation type="submission" date="2023-03" db="EMBL/GenBank/DDBJ databases">
        <authorList>
            <person name="Steffen K."/>
            <person name="Cardenas P."/>
        </authorList>
    </citation>
    <scope>NUCLEOTIDE SEQUENCE</scope>
</reference>
<evidence type="ECO:0000259" key="2">
    <source>
        <dbReference type="Pfam" id="PF03972"/>
    </source>
</evidence>
<accession>A0AA35R697</accession>
<feature type="domain" description="MmgE/PrpD C-terminal" evidence="3">
    <location>
        <begin position="270"/>
        <end position="431"/>
    </location>
</feature>
<keyword evidence="5" id="KW-1185">Reference proteome</keyword>
<dbReference type="InterPro" id="IPR045336">
    <property type="entry name" value="MmgE_PrpD_N"/>
</dbReference>
<dbReference type="EMBL" id="CASHTH010000564">
    <property type="protein sequence ID" value="CAI8004511.1"/>
    <property type="molecule type" value="Genomic_DNA"/>
</dbReference>
<dbReference type="InterPro" id="IPR036148">
    <property type="entry name" value="MmgE/PrpD_sf"/>
</dbReference>
<dbReference type="InterPro" id="IPR045337">
    <property type="entry name" value="MmgE_PrpD_C"/>
</dbReference>
<evidence type="ECO:0000256" key="1">
    <source>
        <dbReference type="ARBA" id="ARBA00006174"/>
    </source>
</evidence>
<evidence type="ECO:0000313" key="4">
    <source>
        <dbReference type="EMBL" id="CAI8004511.1"/>
    </source>
</evidence>
<name>A0AA35R697_GEOBA</name>
<evidence type="ECO:0000259" key="3">
    <source>
        <dbReference type="Pfam" id="PF19305"/>
    </source>
</evidence>
<dbReference type="GO" id="GO:0016829">
    <property type="term" value="F:lyase activity"/>
    <property type="evidence" value="ECO:0007669"/>
    <property type="project" value="InterPro"/>
</dbReference>
<gene>
    <name evidence="4" type="ORF">GBAR_LOCUS3947</name>
</gene>
<sequence length="455" mass="48300">MDITRRIGEYVTHAGIEDFPPEAVIAAKGAIMDCLACMLAGSRESLTDILCRYVAAEGAAPAASVVGRGFRTSAANAALVNGAMAHALDYDDITHITKTHPTAVLLPAALAVSEETGATGQEMLLGYMAGFEVACGVGEALSEAYYDDLGWHPTGPLGAIGSAAAASKIMALDPEQTAMAISLAASQASGLRQNFGTMTKPFHAGDAARAGVVSARLVRDGFTASQDALEGRFGFIRAFSGGQGFNSEQVVENLQNKCYLVESGIEIKKYPCCGSAHLALDATFNLLSQGAIDPQAVDKIEVMVDFDPPRSLIHSRPMSSLEGKFSMQYCLAAALLDQRVGLQSFSDEQVLRTDAQSLIPRIDMRRIPGNEGKPSWTEGYNEVDVHLKDGTVLRQQAHRASSGALRGVTVEDILEKFRDCASQSLSETTAAEVLSRLDRLEEAEPISGLANLLRG</sequence>
<dbReference type="Gene3D" id="3.30.1330.120">
    <property type="entry name" value="2-methylcitrate dehydratase PrpD"/>
    <property type="match status" value="1"/>
</dbReference>
<dbReference type="Proteomes" id="UP001174909">
    <property type="component" value="Unassembled WGS sequence"/>
</dbReference>
<dbReference type="SUPFAM" id="SSF103378">
    <property type="entry name" value="2-methylcitrate dehydratase PrpD"/>
    <property type="match status" value="1"/>
</dbReference>
<dbReference type="Pfam" id="PF19305">
    <property type="entry name" value="MmgE_PrpD_C"/>
    <property type="match status" value="1"/>
</dbReference>
<organism evidence="4 5">
    <name type="scientific">Geodia barretti</name>
    <name type="common">Barrett's horny sponge</name>
    <dbReference type="NCBI Taxonomy" id="519541"/>
    <lineage>
        <taxon>Eukaryota</taxon>
        <taxon>Metazoa</taxon>
        <taxon>Porifera</taxon>
        <taxon>Demospongiae</taxon>
        <taxon>Heteroscleromorpha</taxon>
        <taxon>Tetractinellida</taxon>
        <taxon>Astrophorina</taxon>
        <taxon>Geodiidae</taxon>
        <taxon>Geodia</taxon>
    </lineage>
</organism>
<dbReference type="InterPro" id="IPR005656">
    <property type="entry name" value="MmgE_PrpD"/>
</dbReference>
<feature type="domain" description="MmgE/PrpD N-terminal" evidence="2">
    <location>
        <begin position="5"/>
        <end position="246"/>
    </location>
</feature>
<dbReference type="InterPro" id="IPR042183">
    <property type="entry name" value="MmgE/PrpD_sf_1"/>
</dbReference>
<proteinExistence type="inferred from homology"/>
<dbReference type="Gene3D" id="1.10.4100.10">
    <property type="entry name" value="2-methylcitrate dehydratase PrpD"/>
    <property type="match status" value="1"/>
</dbReference>
<comment type="similarity">
    <text evidence="1">Belongs to the PrpD family.</text>
</comment>
<dbReference type="PANTHER" id="PTHR16943">
    <property type="entry name" value="2-METHYLCITRATE DEHYDRATASE-RELATED"/>
    <property type="match status" value="1"/>
</dbReference>
<dbReference type="PANTHER" id="PTHR16943:SF8">
    <property type="entry name" value="2-METHYLCITRATE DEHYDRATASE"/>
    <property type="match status" value="1"/>
</dbReference>
<protein>
    <submittedName>
        <fullName evidence="4">Uncharacterized protein YxeQ</fullName>
    </submittedName>
</protein>